<dbReference type="EMBL" id="JASTZU010000001">
    <property type="protein sequence ID" value="MDL4838927.1"/>
    <property type="molecule type" value="Genomic_DNA"/>
</dbReference>
<keyword evidence="5" id="KW-1185">Reference proteome</keyword>
<proteinExistence type="predicted"/>
<dbReference type="InterPro" id="IPR001434">
    <property type="entry name" value="OmcB-like_DUF11"/>
</dbReference>
<feature type="compositionally biased region" description="Polar residues" evidence="1">
    <location>
        <begin position="131"/>
        <end position="149"/>
    </location>
</feature>
<dbReference type="SUPFAM" id="SSF49464">
    <property type="entry name" value="Carboxypeptidase regulatory domain-like"/>
    <property type="match status" value="2"/>
</dbReference>
<dbReference type="InterPro" id="IPR008969">
    <property type="entry name" value="CarboxyPept-like_regulatory"/>
</dbReference>
<feature type="region of interest" description="Disordered" evidence="1">
    <location>
        <begin position="125"/>
        <end position="149"/>
    </location>
</feature>
<name>A0ABT7L165_9BACI</name>
<reference evidence="4 5" key="1">
    <citation type="submission" date="2023-06" db="EMBL/GenBank/DDBJ databases">
        <title>Aquibacillus rhizosphaerae LR5S19.</title>
        <authorList>
            <person name="Sun J.-Q."/>
        </authorList>
    </citation>
    <scope>NUCLEOTIDE SEQUENCE [LARGE SCALE GENOMIC DNA]</scope>
    <source>
        <strain evidence="4 5">LR5S19</strain>
    </source>
</reference>
<dbReference type="Proteomes" id="UP001235343">
    <property type="component" value="Unassembled WGS sequence"/>
</dbReference>
<sequence>MKTSRLVVLFILIFGVFLQSNDVVFANEESHLKVDITTDKQEYKEQDEITYTLTISNTSENEANNVIVTSTIPEGLEVTSEDANINGNKVSWHVENMEKAKQVNLEFTAKVEKETAVTPVVEAKVEEDASSGGSSNVDDTVSETSETPKTGDSTKILGYIVLLLVSTLTLFVVVKMLRKKRMTKEVVVLLLLSLLLPAFSVVNAEENKETIKESITETHRLEINNKEYLLSTTVEAEIAIAEDTPIDEPDQEEEIPVTGVVYDDDHNLLTNETLRITNSLNDVQEVETDSEGYFVVRLKQGEEYIVTGNGLSSELIAVDVNDIQLTNSVGQISLGKTLINGDNKAILQPSTIHLTEEVAGQLDEVADDMSMLTFSGEIPLKKDDIFLLSEIEEYPTGLSLKVVSVTEEGGNTVVITKEPKLEEVFSAIIGDTTVKLTPEYFVPADGVTVESSEEIVEPMMRISSLSSIQSVEDVVKVNLGGLFPDDSPVNFKGSLELTGNFSGEIDWAAEIDLVDSWDFHFDGSQTLKGEFAGEWNSDNLNMFKPKRIGSFRIPTQVPGLMVHLPIDLVPRLEGKVSVEVMAGMRQDIGIKYADGDGVNTYPADKIQPIFNVSDLTGSGKASLGVKLSVLAEEAGIDLAGVSGEGGISADAKTSVAGPSGMFQCSTIQTDFYSKFLLEAPIIDWKSNDLIYEVNLGKGEFGNCVRSISANPSNLELAPGEAKSFTVTSKDGLNNVENVENKGNTLYSISDSNIIKVEKDEDSGQVYVVAAESAQDGDRETITISYNVHDKVVKDTITVNIVDNREKGTLVGKVIDAVSTESIQGASVKVYNGSRLVSDIKTQEDGTYETSLVPDTYKIKVTNPGYITDTSNVTVTATNTTTYDSKLQLVGDEYAGIGTASGTISNALTGEPITGITLAVREGRNNTSGEILKDLTTNEQGEYSVELPGGNYTIEISGEGYITTSTNILSIGDQTRGHQDAAVSPEGIIGDEIRVVLSWGESPRDIDSHLTGPTADGSRFHVYYSDKIFKDSENDVNLDIDDTSSYGPETVTVVKRINNGTYTYGVHNYSDRHELSDNYNLSNSEATVRVYSGNTLLTTYNVPINKEGNVWRVFEIRNGQIVPINQMDYISGWNNSSYFPPQS</sequence>
<dbReference type="Pfam" id="PF13620">
    <property type="entry name" value="CarboxypepD_reg"/>
    <property type="match status" value="2"/>
</dbReference>
<dbReference type="NCBIfam" id="TIGR01451">
    <property type="entry name" value="B_ant_repeat"/>
    <property type="match status" value="1"/>
</dbReference>
<dbReference type="InterPro" id="IPR047589">
    <property type="entry name" value="DUF11_rpt"/>
</dbReference>
<comment type="caution">
    <text evidence="4">The sequence shown here is derived from an EMBL/GenBank/DDBJ whole genome shotgun (WGS) entry which is preliminary data.</text>
</comment>
<keyword evidence="2" id="KW-0812">Transmembrane</keyword>
<evidence type="ECO:0000313" key="4">
    <source>
        <dbReference type="EMBL" id="MDL4838927.1"/>
    </source>
</evidence>
<evidence type="ECO:0000256" key="2">
    <source>
        <dbReference type="SAM" id="Phobius"/>
    </source>
</evidence>
<organism evidence="4 5">
    <name type="scientific">Aquibacillus rhizosphaerae</name>
    <dbReference type="NCBI Taxonomy" id="3051431"/>
    <lineage>
        <taxon>Bacteria</taxon>
        <taxon>Bacillati</taxon>
        <taxon>Bacillota</taxon>
        <taxon>Bacilli</taxon>
        <taxon>Bacillales</taxon>
        <taxon>Bacillaceae</taxon>
        <taxon>Aquibacillus</taxon>
    </lineage>
</organism>
<gene>
    <name evidence="4" type="ORF">QQS35_00365</name>
</gene>
<keyword evidence="2" id="KW-1133">Transmembrane helix</keyword>
<accession>A0ABT7L165</accession>
<dbReference type="Pfam" id="PF01345">
    <property type="entry name" value="DUF11"/>
    <property type="match status" value="1"/>
</dbReference>
<feature type="transmembrane region" description="Helical" evidence="2">
    <location>
        <begin position="156"/>
        <end position="174"/>
    </location>
</feature>
<dbReference type="Gene3D" id="2.60.40.1120">
    <property type="entry name" value="Carboxypeptidase-like, regulatory domain"/>
    <property type="match status" value="2"/>
</dbReference>
<dbReference type="PANTHER" id="PTHR34819">
    <property type="entry name" value="LARGE CYSTEINE-RICH PERIPLASMIC PROTEIN OMCB"/>
    <property type="match status" value="1"/>
</dbReference>
<evidence type="ECO:0000313" key="5">
    <source>
        <dbReference type="Proteomes" id="UP001235343"/>
    </source>
</evidence>
<protein>
    <submittedName>
        <fullName evidence="4">Carboxypeptidase regulatory-like domain-containing protein</fullName>
    </submittedName>
</protein>
<feature type="transmembrane region" description="Helical" evidence="2">
    <location>
        <begin position="186"/>
        <end position="204"/>
    </location>
</feature>
<dbReference type="InterPro" id="IPR051172">
    <property type="entry name" value="Chlamydia_OmcB"/>
</dbReference>
<evidence type="ECO:0000256" key="1">
    <source>
        <dbReference type="SAM" id="MobiDB-lite"/>
    </source>
</evidence>
<evidence type="ECO:0000259" key="3">
    <source>
        <dbReference type="Pfam" id="PF01345"/>
    </source>
</evidence>
<keyword evidence="2" id="KW-0472">Membrane</keyword>
<dbReference type="RefSeq" id="WP_285929690.1">
    <property type="nucleotide sequence ID" value="NZ_JASTZU010000001.1"/>
</dbReference>
<feature type="domain" description="DUF11" evidence="3">
    <location>
        <begin position="32"/>
        <end position="124"/>
    </location>
</feature>